<evidence type="ECO:0000256" key="6">
    <source>
        <dbReference type="ARBA" id="ARBA00023157"/>
    </source>
</evidence>
<evidence type="ECO:0000313" key="9">
    <source>
        <dbReference type="Proteomes" id="UP000694421"/>
    </source>
</evidence>
<dbReference type="InterPro" id="IPR036880">
    <property type="entry name" value="Kunitz_BPTI_sf"/>
</dbReference>
<sequence length="91" mass="10627">KEQLFELWGWMLSILGVPSSDLLNYFIPVVRTEMPVVCKIPKNPGSCSKRITRYYYNQESHQCETFAYSGCGGNANHFHSEEECRNIYYNH</sequence>
<keyword evidence="9" id="KW-1185">Reference proteome</keyword>
<dbReference type="GeneTree" id="ENSGT01030000237679"/>
<dbReference type="PROSITE" id="PS00280">
    <property type="entry name" value="BPTI_KUNITZ_1"/>
    <property type="match status" value="1"/>
</dbReference>
<reference evidence="8" key="2">
    <citation type="submission" date="2025-09" db="UniProtKB">
        <authorList>
            <consortium name="Ensembl"/>
        </authorList>
    </citation>
    <scope>IDENTIFICATION</scope>
</reference>
<dbReference type="Gene3D" id="4.10.410.10">
    <property type="entry name" value="Pancreatic trypsin inhibitor Kunitz domain"/>
    <property type="match status" value="1"/>
</dbReference>
<dbReference type="PROSITE" id="PS50279">
    <property type="entry name" value="BPTI_KUNITZ_2"/>
    <property type="match status" value="1"/>
</dbReference>
<dbReference type="GO" id="GO:0004867">
    <property type="term" value="F:serine-type endopeptidase inhibitor activity"/>
    <property type="evidence" value="ECO:0007669"/>
    <property type="project" value="UniProtKB-KW"/>
</dbReference>
<accession>A0A8D0BIM6</accession>
<comment type="subcellular location">
    <subcellularLocation>
        <location evidence="1">Secreted</location>
    </subcellularLocation>
</comment>
<dbReference type="InterPro" id="IPR050098">
    <property type="entry name" value="TFPI/VKTCI-like"/>
</dbReference>
<dbReference type="PANTHER" id="PTHR10083">
    <property type="entry name" value="KUNITZ-TYPE PROTEASE INHIBITOR-RELATED"/>
    <property type="match status" value="1"/>
</dbReference>
<dbReference type="Ensembl" id="ENSSMRT00000013394.1">
    <property type="protein sequence ID" value="ENSSMRP00000011490.1"/>
    <property type="gene ID" value="ENSSMRG00000009041.1"/>
</dbReference>
<dbReference type="PANTHER" id="PTHR10083:SF376">
    <property type="entry name" value="SERINE PEPTIDASE INHIBITOR, KUNITZ TYPE, 3"/>
    <property type="match status" value="1"/>
</dbReference>
<evidence type="ECO:0000256" key="4">
    <source>
        <dbReference type="ARBA" id="ARBA00022729"/>
    </source>
</evidence>
<proteinExistence type="predicted"/>
<dbReference type="GO" id="GO:0005615">
    <property type="term" value="C:extracellular space"/>
    <property type="evidence" value="ECO:0007669"/>
    <property type="project" value="TreeGrafter"/>
</dbReference>
<dbReference type="InterPro" id="IPR002223">
    <property type="entry name" value="Kunitz_BPTI"/>
</dbReference>
<keyword evidence="6" id="KW-1015">Disulfide bond</keyword>
<reference evidence="8" key="1">
    <citation type="submission" date="2025-08" db="UniProtKB">
        <authorList>
            <consortium name="Ensembl"/>
        </authorList>
    </citation>
    <scope>IDENTIFICATION</scope>
</reference>
<dbReference type="CDD" id="cd00109">
    <property type="entry name" value="Kunitz-type"/>
    <property type="match status" value="1"/>
</dbReference>
<keyword evidence="5" id="KW-0722">Serine protease inhibitor</keyword>
<evidence type="ECO:0000313" key="8">
    <source>
        <dbReference type="Ensembl" id="ENSSMRP00000011490.1"/>
    </source>
</evidence>
<evidence type="ECO:0000256" key="3">
    <source>
        <dbReference type="ARBA" id="ARBA00022690"/>
    </source>
</evidence>
<dbReference type="PRINTS" id="PR00759">
    <property type="entry name" value="BASICPTASE"/>
</dbReference>
<dbReference type="FunFam" id="4.10.410.10:FF:000017">
    <property type="entry name" value="papilin isoform X2"/>
    <property type="match status" value="1"/>
</dbReference>
<dbReference type="InterPro" id="IPR020901">
    <property type="entry name" value="Prtase_inh_Kunz-CS"/>
</dbReference>
<name>A0A8D0BIM6_SALMN</name>
<dbReference type="AlphaFoldDB" id="A0A8D0BIM6"/>
<evidence type="ECO:0000256" key="2">
    <source>
        <dbReference type="ARBA" id="ARBA00022525"/>
    </source>
</evidence>
<organism evidence="8 9">
    <name type="scientific">Salvator merianae</name>
    <name type="common">Argentine black and white tegu</name>
    <name type="synonym">Tupinambis merianae</name>
    <dbReference type="NCBI Taxonomy" id="96440"/>
    <lineage>
        <taxon>Eukaryota</taxon>
        <taxon>Metazoa</taxon>
        <taxon>Chordata</taxon>
        <taxon>Craniata</taxon>
        <taxon>Vertebrata</taxon>
        <taxon>Euteleostomi</taxon>
        <taxon>Lepidosauria</taxon>
        <taxon>Squamata</taxon>
        <taxon>Bifurcata</taxon>
        <taxon>Unidentata</taxon>
        <taxon>Episquamata</taxon>
        <taxon>Laterata</taxon>
        <taxon>Teiioidea</taxon>
        <taxon>Teiidae</taxon>
        <taxon>Salvator</taxon>
    </lineage>
</organism>
<keyword evidence="3" id="KW-0646">Protease inhibitor</keyword>
<dbReference type="SMART" id="SM00131">
    <property type="entry name" value="KU"/>
    <property type="match status" value="1"/>
</dbReference>
<protein>
    <recommendedName>
        <fullName evidence="7">BPTI/Kunitz inhibitor domain-containing protein</fullName>
    </recommendedName>
</protein>
<evidence type="ECO:0000256" key="5">
    <source>
        <dbReference type="ARBA" id="ARBA00022900"/>
    </source>
</evidence>
<dbReference type="Pfam" id="PF00014">
    <property type="entry name" value="Kunitz_BPTI"/>
    <property type="match status" value="1"/>
</dbReference>
<feature type="domain" description="BPTI/Kunitz inhibitor" evidence="7">
    <location>
        <begin position="38"/>
        <end position="88"/>
    </location>
</feature>
<dbReference type="SUPFAM" id="SSF57362">
    <property type="entry name" value="BPTI-like"/>
    <property type="match status" value="1"/>
</dbReference>
<keyword evidence="2" id="KW-0964">Secreted</keyword>
<evidence type="ECO:0000256" key="1">
    <source>
        <dbReference type="ARBA" id="ARBA00004613"/>
    </source>
</evidence>
<dbReference type="Proteomes" id="UP000694421">
    <property type="component" value="Unplaced"/>
</dbReference>
<keyword evidence="4" id="KW-0732">Signal</keyword>
<evidence type="ECO:0000259" key="7">
    <source>
        <dbReference type="PROSITE" id="PS50279"/>
    </source>
</evidence>
<dbReference type="OMA" id="ESHQCET"/>